<dbReference type="eggNOG" id="KOG2643">
    <property type="taxonomic scope" value="Eukaryota"/>
</dbReference>
<keyword evidence="8" id="KW-0472">Membrane</keyword>
<accession>T1G3T9</accession>
<dbReference type="Pfam" id="PF13202">
    <property type="entry name" value="EF-hand_5"/>
    <property type="match status" value="1"/>
</dbReference>
<dbReference type="OMA" id="DEPAYPM"/>
<reference evidence="12" key="3">
    <citation type="submission" date="2015-06" db="UniProtKB">
        <authorList>
            <consortium name="EnsemblMetazoa"/>
        </authorList>
    </citation>
    <scope>IDENTIFICATION</scope>
</reference>
<dbReference type="GO" id="GO:0005758">
    <property type="term" value="C:mitochondrial intermembrane space"/>
    <property type="evidence" value="ECO:0007669"/>
    <property type="project" value="UniProtKB-SubCell"/>
</dbReference>
<evidence type="ECO:0000313" key="13">
    <source>
        <dbReference type="Proteomes" id="UP000015101"/>
    </source>
</evidence>
<keyword evidence="3" id="KW-0677">Repeat</keyword>
<evidence type="ECO:0000256" key="6">
    <source>
        <dbReference type="ARBA" id="ARBA00022946"/>
    </source>
</evidence>
<evidence type="ECO:0000256" key="1">
    <source>
        <dbReference type="ARBA" id="ARBA00004273"/>
    </source>
</evidence>
<dbReference type="Proteomes" id="UP000015101">
    <property type="component" value="Unassembled WGS sequence"/>
</dbReference>
<dbReference type="InterPro" id="IPR011992">
    <property type="entry name" value="EF-hand-dom_pair"/>
</dbReference>
<keyword evidence="5" id="KW-0106">Calcium</keyword>
<dbReference type="InterPro" id="IPR002048">
    <property type="entry name" value="EF_hand_dom"/>
</dbReference>
<evidence type="ECO:0000256" key="3">
    <source>
        <dbReference type="ARBA" id="ARBA00022737"/>
    </source>
</evidence>
<reference evidence="11 13" key="2">
    <citation type="journal article" date="2013" name="Nature">
        <title>Insights into bilaterian evolution from three spiralian genomes.</title>
        <authorList>
            <person name="Simakov O."/>
            <person name="Marletaz F."/>
            <person name="Cho S.J."/>
            <person name="Edsinger-Gonzales E."/>
            <person name="Havlak P."/>
            <person name="Hellsten U."/>
            <person name="Kuo D.H."/>
            <person name="Larsson T."/>
            <person name="Lv J."/>
            <person name="Arendt D."/>
            <person name="Savage R."/>
            <person name="Osoegawa K."/>
            <person name="de Jong P."/>
            <person name="Grimwood J."/>
            <person name="Chapman J.A."/>
            <person name="Shapiro H."/>
            <person name="Aerts A."/>
            <person name="Otillar R.P."/>
            <person name="Terry A.Y."/>
            <person name="Boore J.L."/>
            <person name="Grigoriev I.V."/>
            <person name="Lindberg D.R."/>
            <person name="Seaver E.C."/>
            <person name="Weisblat D.A."/>
            <person name="Putnam N.H."/>
            <person name="Rokhsar D.S."/>
        </authorList>
    </citation>
    <scope>NUCLEOTIDE SEQUENCE</scope>
</reference>
<gene>
    <name evidence="12" type="primary">20215737</name>
    <name evidence="11" type="ORF">HELRODRAFT_79826</name>
</gene>
<feature type="region of interest" description="Disordered" evidence="9">
    <location>
        <begin position="135"/>
        <end position="168"/>
    </location>
</feature>
<evidence type="ECO:0000313" key="12">
    <source>
        <dbReference type="EnsemblMetazoa" id="HelroP79826"/>
    </source>
</evidence>
<dbReference type="PROSITE" id="PS50222">
    <property type="entry name" value="EF_HAND_2"/>
    <property type="match status" value="2"/>
</dbReference>
<keyword evidence="13" id="KW-1185">Reference proteome</keyword>
<dbReference type="Pfam" id="PF00036">
    <property type="entry name" value="EF-hand_1"/>
    <property type="match status" value="1"/>
</dbReference>
<dbReference type="FunCoup" id="T1G3T9">
    <property type="interactions" value="90"/>
</dbReference>
<dbReference type="PROSITE" id="PS00018">
    <property type="entry name" value="EF_HAND_1"/>
    <property type="match status" value="1"/>
</dbReference>
<dbReference type="InterPro" id="IPR039800">
    <property type="entry name" value="MICU1/2/3"/>
</dbReference>
<evidence type="ECO:0000256" key="8">
    <source>
        <dbReference type="ARBA" id="ARBA00023136"/>
    </source>
</evidence>
<dbReference type="EnsemblMetazoa" id="HelroT79826">
    <property type="protein sequence ID" value="HelroP79826"/>
    <property type="gene ID" value="HelroG79826"/>
</dbReference>
<reference evidence="13" key="1">
    <citation type="submission" date="2012-12" db="EMBL/GenBank/DDBJ databases">
        <authorList>
            <person name="Hellsten U."/>
            <person name="Grimwood J."/>
            <person name="Chapman J.A."/>
            <person name="Shapiro H."/>
            <person name="Aerts A."/>
            <person name="Otillar R.P."/>
            <person name="Terry A.Y."/>
            <person name="Boore J.L."/>
            <person name="Simakov O."/>
            <person name="Marletaz F."/>
            <person name="Cho S.-J."/>
            <person name="Edsinger-Gonzales E."/>
            <person name="Havlak P."/>
            <person name="Kuo D.-H."/>
            <person name="Larsson T."/>
            <person name="Lv J."/>
            <person name="Arendt D."/>
            <person name="Savage R."/>
            <person name="Osoegawa K."/>
            <person name="de Jong P."/>
            <person name="Lindberg D.R."/>
            <person name="Seaver E.C."/>
            <person name="Weisblat D.A."/>
            <person name="Putnam N.H."/>
            <person name="Grigoriev I.V."/>
            <person name="Rokhsar D.S."/>
        </authorList>
    </citation>
    <scope>NUCLEOTIDE SEQUENCE</scope>
</reference>
<feature type="domain" description="EF-hand" evidence="10">
    <location>
        <begin position="317"/>
        <end position="352"/>
    </location>
</feature>
<dbReference type="EMBL" id="KB096590">
    <property type="protein sequence ID" value="ESO03640.1"/>
    <property type="molecule type" value="Genomic_DNA"/>
</dbReference>
<dbReference type="OrthoDB" id="5859791at2759"/>
<feature type="domain" description="EF-hand" evidence="10">
    <location>
        <begin position="97"/>
        <end position="132"/>
    </location>
</feature>
<dbReference type="GO" id="GO:0036444">
    <property type="term" value="P:calcium import into the mitochondrion"/>
    <property type="evidence" value="ECO:0000318"/>
    <property type="project" value="GO_Central"/>
</dbReference>
<dbReference type="KEGG" id="hro:HELRODRAFT_79826"/>
<keyword evidence="7" id="KW-0496">Mitochondrion</keyword>
<comment type="subcellular location">
    <subcellularLocation>
        <location evidence="1">Mitochondrion inner membrane</location>
    </subcellularLocation>
    <subcellularLocation>
        <location evidence="2">Mitochondrion intermembrane space</location>
    </subcellularLocation>
</comment>
<dbReference type="GeneID" id="20215737"/>
<evidence type="ECO:0000256" key="5">
    <source>
        <dbReference type="ARBA" id="ARBA00022837"/>
    </source>
</evidence>
<keyword evidence="6" id="KW-0809">Transit peptide</keyword>
<evidence type="ECO:0000256" key="4">
    <source>
        <dbReference type="ARBA" id="ARBA00022792"/>
    </source>
</evidence>
<dbReference type="RefSeq" id="XP_009018197.1">
    <property type="nucleotide sequence ID" value="XM_009019949.1"/>
</dbReference>
<dbReference type="GO" id="GO:0051560">
    <property type="term" value="P:mitochondrial calcium ion homeostasis"/>
    <property type="evidence" value="ECO:0000318"/>
    <property type="project" value="GO_Central"/>
</dbReference>
<dbReference type="EMBL" id="AMQM01004513">
    <property type="status" value="NOT_ANNOTATED_CDS"/>
    <property type="molecule type" value="Genomic_DNA"/>
</dbReference>
<dbReference type="PANTHER" id="PTHR12294">
    <property type="entry name" value="EF HAND DOMAIN FAMILY A1,A2-RELATED"/>
    <property type="match status" value="1"/>
</dbReference>
<dbReference type="AlphaFoldDB" id="T1G3T9"/>
<dbReference type="PANTHER" id="PTHR12294:SF13">
    <property type="entry name" value="MITOCHONDRIAL CALCIUM UPTAKE 3, ISOFORM D"/>
    <property type="match status" value="1"/>
</dbReference>
<dbReference type="HOGENOM" id="CLU_027103_0_1_1"/>
<evidence type="ECO:0000259" key="10">
    <source>
        <dbReference type="PROSITE" id="PS50222"/>
    </source>
</evidence>
<evidence type="ECO:0000256" key="2">
    <source>
        <dbReference type="ARBA" id="ARBA00004569"/>
    </source>
</evidence>
<dbReference type="InterPro" id="IPR018247">
    <property type="entry name" value="EF_Hand_1_Ca_BS"/>
</dbReference>
<dbReference type="SMART" id="SM00054">
    <property type="entry name" value="EFh"/>
    <property type="match status" value="2"/>
</dbReference>
<dbReference type="GO" id="GO:1990246">
    <property type="term" value="C:uniplex complex"/>
    <property type="evidence" value="ECO:0000318"/>
    <property type="project" value="GO_Central"/>
</dbReference>
<dbReference type="CDD" id="cd16175">
    <property type="entry name" value="EFh_MICU3"/>
    <property type="match status" value="1"/>
</dbReference>
<dbReference type="EMBL" id="AMQM01004514">
    <property type="status" value="NOT_ANNOTATED_CDS"/>
    <property type="molecule type" value="Genomic_DNA"/>
</dbReference>
<evidence type="ECO:0000256" key="9">
    <source>
        <dbReference type="SAM" id="MobiDB-lite"/>
    </source>
</evidence>
<organism evidence="12 13">
    <name type="scientific">Helobdella robusta</name>
    <name type="common">Californian leech</name>
    <dbReference type="NCBI Taxonomy" id="6412"/>
    <lineage>
        <taxon>Eukaryota</taxon>
        <taxon>Metazoa</taxon>
        <taxon>Spiralia</taxon>
        <taxon>Lophotrochozoa</taxon>
        <taxon>Annelida</taxon>
        <taxon>Clitellata</taxon>
        <taxon>Hirudinea</taxon>
        <taxon>Rhynchobdellida</taxon>
        <taxon>Glossiphoniidae</taxon>
        <taxon>Helobdella</taxon>
    </lineage>
</organism>
<protein>
    <recommendedName>
        <fullName evidence="10">EF-hand domain-containing protein</fullName>
    </recommendedName>
</protein>
<dbReference type="STRING" id="6412.T1G3T9"/>
<evidence type="ECO:0000256" key="7">
    <source>
        <dbReference type="ARBA" id="ARBA00023128"/>
    </source>
</evidence>
<evidence type="ECO:0000313" key="11">
    <source>
        <dbReference type="EMBL" id="ESO03640.1"/>
    </source>
</evidence>
<name>T1G3T9_HELRO</name>
<dbReference type="GO" id="GO:0005509">
    <property type="term" value="F:calcium ion binding"/>
    <property type="evidence" value="ECO:0000318"/>
    <property type="project" value="GO_Central"/>
</dbReference>
<dbReference type="CTD" id="20215737"/>
<keyword evidence="4" id="KW-0999">Mitochondrion inner membrane</keyword>
<sequence length="374" mass="43989">EVEKHHPSYREQRFNNFASVEFHGHVFMTPRDFLESITYDNPRYRTGRLKLNRAGVEKLLKSTPSRRKNSSQMFRNLSENGLISFTEYLFLLCVLTKPKSGFKIAFNMFDIDGDEKVDKKEFLVLYNILKKDSLEQQQQQQHQQQHHHHTSSSSSSSDVPHDHPSSGRQNIWQLIQNDDKPITETTLTVHFFGPKGKDYMNYKDFHRFMDNLQTEVLELEFAEFSSGLSTISEIEFAQILLRYTKLTKEEHDKYLNRLRNRIEHSQGIKFKDFKEFSQFLNSIDDFSLAMRIFTYADHPISEADFARAVKACTGQTLNSHMIHVVFQLFDVDGDGRLSHKEFISVMKERMHRGSKHMSVTRWDNFKACVKNDLR</sequence>
<proteinExistence type="predicted"/>
<dbReference type="SUPFAM" id="SSF47473">
    <property type="entry name" value="EF-hand"/>
    <property type="match status" value="1"/>
</dbReference>
<dbReference type="InParanoid" id="T1G3T9"/>
<dbReference type="Gene3D" id="1.10.238.10">
    <property type="entry name" value="EF-hand"/>
    <property type="match status" value="2"/>
</dbReference>